<dbReference type="EC" id="3.2.1.14" evidence="3"/>
<dbReference type="Pfam" id="PF01476">
    <property type="entry name" value="LysM"/>
    <property type="match status" value="1"/>
</dbReference>
<feature type="region of interest" description="Disordered" evidence="13">
    <location>
        <begin position="794"/>
        <end position="815"/>
    </location>
</feature>
<comment type="catalytic activity">
    <reaction evidence="1">
        <text>Random endo-hydrolysis of N-acetyl-beta-D-glucosaminide (1-&gt;4)-beta-linkages in chitin and chitodextrins.</text>
        <dbReference type="EC" id="3.2.1.14"/>
    </reaction>
</comment>
<dbReference type="GO" id="GO:0000272">
    <property type="term" value="P:polysaccharide catabolic process"/>
    <property type="evidence" value="ECO:0007669"/>
    <property type="project" value="UniProtKB-KW"/>
</dbReference>
<evidence type="ECO:0000256" key="2">
    <source>
        <dbReference type="ARBA" id="ARBA00008682"/>
    </source>
</evidence>
<evidence type="ECO:0000256" key="10">
    <source>
        <dbReference type="ARBA" id="ARBA00023326"/>
    </source>
</evidence>
<keyword evidence="19" id="KW-1185">Reference proteome</keyword>
<dbReference type="STRING" id="554155.C5FKP7"/>
<dbReference type="HOGENOM" id="CLU_279652_0_0_1"/>
<dbReference type="SUPFAM" id="SSF57016">
    <property type="entry name" value="Plant lectins/antimicrobial peptides"/>
    <property type="match status" value="1"/>
</dbReference>
<dbReference type="InterPro" id="IPR018371">
    <property type="entry name" value="Chitin-binding_1_CS"/>
</dbReference>
<evidence type="ECO:0000256" key="9">
    <source>
        <dbReference type="ARBA" id="ARBA00023295"/>
    </source>
</evidence>
<dbReference type="InterPro" id="IPR017853">
    <property type="entry name" value="GH"/>
</dbReference>
<evidence type="ECO:0000256" key="3">
    <source>
        <dbReference type="ARBA" id="ARBA00012729"/>
    </source>
</evidence>
<feature type="domain" description="GH18" evidence="17">
    <location>
        <begin position="130"/>
        <end position="486"/>
    </location>
</feature>
<sequence>MRSLFLTLASLYLFYLQLVSCDNIACGPNNQCALGCCSKSAKVCGYGPSYCHKDKCLAEGSAHGTCSQKSECDPGVYPGWGENWGSDYANATHCPLNVCCSPYGFCGTTKDFCGDDTVAEPRCGGSSATKRTIGYYEGWNLQRSCDTMEPEGIPIGGYTHINFAFLYINPITFLVEPMVKNQEALYDRVAALKKRKPGLKVWASIGGWDFNDPSPTFRTFSQLAASPFGQFLFSQSLLAFLEAHGFDGVDLDWEYPVASERGGSDVDYDNYVSWLANLRVALDGAGKGYGLSLTLPSSYWYLQHFDIAKMAKSVDWFNMMSYDLHGLWDQNNKWIGSIVNGHTNLTEISLAMDLLWRNSIKPDQVVMGLGFYGRSFTLKDPSCGTAGCPFSSAGRPGECTKSAGTLSFTEIEAILADPRRGAKKVYDPVAAVEIVTFDNDQWVSYDDSKSFKAKMDYANSHCIGGTLVWAVSLDSDGTATNALTGTTKPFIDDDGSNGGSGDVYIGPDLWENSTHVVACEPPCTMVLPPFPIETPVTVNWPAYTTSVLSSSAGTTYTKTTVINIPPFVVTEIPVWPVTVAEPGLSALFPPKQSIAPPPLILTLPATEAVFPVTHPEHTKTITTPSMPDPTTSGSATISTPAAVQPGMVSGCREFYKAMAGDNCYGIATSHGTTLEKFIEWNPAVGADCSGLWANEYYCISVGSDSTITGGSTSGTASSTRIPPVFHTTAHTITIQPQPTFTSIQPPTRTIPPLQYVDGKPPSSGGCTGGKPLSGCGVHDCTLFGCGKCIGPGGDGDDSGDDDTTTTTTTSCTSSMTTTTACDTACSDSEDKACETICDTVTVGGCQKDEPLWLQIETPVADPWPWLDESDEEMLSKALSVASFINPRLTAIDPITIDGTPFTAGPAPTTTSTPVHTETSNCKVCTSTEGQKTSSCTFQDNCTPTPPPKPELSATCDFRSNYGVAYRFTVWNIRGWANDHGMALKREEDGCATLSGWVFKEATAEKGASASFNLDYFIKAGCVERAIVSAGGPKVECIEIVDFNAANHPDKPLQSPNATNTTTTRIRALRGRGSAIV</sequence>
<dbReference type="OrthoDB" id="73875at2759"/>
<dbReference type="SUPFAM" id="SSF54556">
    <property type="entry name" value="Chitinase insertion domain"/>
    <property type="match status" value="1"/>
</dbReference>
<evidence type="ECO:0000313" key="18">
    <source>
        <dbReference type="EMBL" id="EEQ30269.1"/>
    </source>
</evidence>
<keyword evidence="6" id="KW-0146">Chitin degradation</keyword>
<dbReference type="GO" id="GO:0008843">
    <property type="term" value="F:endochitinase activity"/>
    <property type="evidence" value="ECO:0007669"/>
    <property type="project" value="UniProtKB-EC"/>
</dbReference>
<dbReference type="AlphaFoldDB" id="C5FKP7"/>
<feature type="signal peptide" evidence="14">
    <location>
        <begin position="1"/>
        <end position="21"/>
    </location>
</feature>
<evidence type="ECO:0000256" key="5">
    <source>
        <dbReference type="ARBA" id="ARBA00022801"/>
    </source>
</evidence>
<accession>C5FKP7</accession>
<evidence type="ECO:0000313" key="19">
    <source>
        <dbReference type="Proteomes" id="UP000002035"/>
    </source>
</evidence>
<dbReference type="RefSeq" id="XP_002847582.1">
    <property type="nucleotide sequence ID" value="XM_002847536.1"/>
</dbReference>
<dbReference type="GeneID" id="9223667"/>
<dbReference type="InterPro" id="IPR001002">
    <property type="entry name" value="Chitin-bd_1"/>
</dbReference>
<dbReference type="eggNOG" id="KOG2806">
    <property type="taxonomic scope" value="Eukaryota"/>
</dbReference>
<dbReference type="PROSITE" id="PS00026">
    <property type="entry name" value="CHIT_BIND_I_1"/>
    <property type="match status" value="1"/>
</dbReference>
<feature type="compositionally biased region" description="Acidic residues" evidence="13">
    <location>
        <begin position="794"/>
        <end position="803"/>
    </location>
</feature>
<dbReference type="PANTHER" id="PTHR47700:SF2">
    <property type="entry name" value="CHITINASE"/>
    <property type="match status" value="1"/>
</dbReference>
<evidence type="ECO:0000259" key="15">
    <source>
        <dbReference type="PROSITE" id="PS50941"/>
    </source>
</evidence>
<dbReference type="SMART" id="SM00636">
    <property type="entry name" value="Glyco_18"/>
    <property type="match status" value="1"/>
</dbReference>
<feature type="disulfide bond" evidence="11">
    <location>
        <begin position="94"/>
        <end position="106"/>
    </location>
</feature>
<dbReference type="PROSITE" id="PS01095">
    <property type="entry name" value="GH18_1"/>
    <property type="match status" value="1"/>
</dbReference>
<organism evidence="18 19">
    <name type="scientific">Arthroderma otae (strain ATCC MYA-4605 / CBS 113480)</name>
    <name type="common">Microsporum canis</name>
    <dbReference type="NCBI Taxonomy" id="554155"/>
    <lineage>
        <taxon>Eukaryota</taxon>
        <taxon>Fungi</taxon>
        <taxon>Dikarya</taxon>
        <taxon>Ascomycota</taxon>
        <taxon>Pezizomycotina</taxon>
        <taxon>Eurotiomycetes</taxon>
        <taxon>Eurotiomycetidae</taxon>
        <taxon>Onygenales</taxon>
        <taxon>Arthrodermataceae</taxon>
        <taxon>Microsporum</taxon>
    </lineage>
</organism>
<evidence type="ECO:0000256" key="8">
    <source>
        <dbReference type="ARBA" id="ARBA00023277"/>
    </source>
</evidence>
<dbReference type="CDD" id="cd00118">
    <property type="entry name" value="LysM"/>
    <property type="match status" value="1"/>
</dbReference>
<dbReference type="InterPro" id="IPR001223">
    <property type="entry name" value="Glyco_hydro18_cat"/>
</dbReference>
<comment type="similarity">
    <text evidence="2">Belongs to the glycosyl hydrolase 18 family. Chitinase class V subfamily.</text>
</comment>
<feature type="compositionally biased region" description="Low complexity" evidence="13">
    <location>
        <begin position="804"/>
        <end position="815"/>
    </location>
</feature>
<evidence type="ECO:0000259" key="16">
    <source>
        <dbReference type="PROSITE" id="PS51782"/>
    </source>
</evidence>
<evidence type="ECO:0000256" key="1">
    <source>
        <dbReference type="ARBA" id="ARBA00000822"/>
    </source>
</evidence>
<dbReference type="PROSITE" id="PS50941">
    <property type="entry name" value="CHIT_BIND_I_2"/>
    <property type="match status" value="1"/>
</dbReference>
<keyword evidence="5 12" id="KW-0378">Hydrolase</keyword>
<dbReference type="InterPro" id="IPR018392">
    <property type="entry name" value="LysM"/>
</dbReference>
<dbReference type="Gene3D" id="3.30.60.10">
    <property type="entry name" value="Endochitinase-like"/>
    <property type="match status" value="1"/>
</dbReference>
<evidence type="ECO:0000256" key="13">
    <source>
        <dbReference type="SAM" id="MobiDB-lite"/>
    </source>
</evidence>
<keyword evidence="14" id="KW-0732">Signal</keyword>
<dbReference type="InterPro" id="IPR053214">
    <property type="entry name" value="LysM12-like"/>
</dbReference>
<dbReference type="Gene3D" id="3.10.50.10">
    <property type="match status" value="1"/>
</dbReference>
<dbReference type="Pfam" id="PF00187">
    <property type="entry name" value="Chitin_bind_1"/>
    <property type="match status" value="1"/>
</dbReference>
<dbReference type="PROSITE" id="PS51910">
    <property type="entry name" value="GH18_2"/>
    <property type="match status" value="1"/>
</dbReference>
<dbReference type="GO" id="GO:0008061">
    <property type="term" value="F:chitin binding"/>
    <property type="evidence" value="ECO:0007669"/>
    <property type="project" value="UniProtKB-UniRule"/>
</dbReference>
<evidence type="ECO:0000256" key="4">
    <source>
        <dbReference type="ARBA" id="ARBA00022669"/>
    </source>
</evidence>
<keyword evidence="9 12" id="KW-0326">Glycosidase</keyword>
<dbReference type="Gene3D" id="3.20.20.80">
    <property type="entry name" value="Glycosidases"/>
    <property type="match status" value="1"/>
</dbReference>
<evidence type="ECO:0000256" key="11">
    <source>
        <dbReference type="PROSITE-ProRule" id="PRU00261"/>
    </source>
</evidence>
<dbReference type="InterPro" id="IPR001579">
    <property type="entry name" value="Glyco_hydro_18_chit_AS"/>
</dbReference>
<evidence type="ECO:0000256" key="14">
    <source>
        <dbReference type="SAM" id="SignalP"/>
    </source>
</evidence>
<dbReference type="InterPro" id="IPR011583">
    <property type="entry name" value="Chitinase_II/V-like_cat"/>
</dbReference>
<evidence type="ECO:0000256" key="7">
    <source>
        <dbReference type="ARBA" id="ARBA00023026"/>
    </source>
</evidence>
<keyword evidence="4 11" id="KW-0147">Chitin-binding</keyword>
<comment type="caution">
    <text evidence="11">Lacks conserved residue(s) required for the propagation of feature annotation.</text>
</comment>
<dbReference type="SUPFAM" id="SSF51445">
    <property type="entry name" value="(Trans)glycosidases"/>
    <property type="match status" value="1"/>
</dbReference>
<dbReference type="Proteomes" id="UP000002035">
    <property type="component" value="Unassembled WGS sequence"/>
</dbReference>
<gene>
    <name evidence="18" type="ORF">MCYG_03088</name>
</gene>
<dbReference type="PROSITE" id="PS51782">
    <property type="entry name" value="LYSM"/>
    <property type="match status" value="1"/>
</dbReference>
<dbReference type="SMART" id="SM00270">
    <property type="entry name" value="ChtBD1"/>
    <property type="match status" value="1"/>
</dbReference>
<dbReference type="GO" id="GO:0006032">
    <property type="term" value="P:chitin catabolic process"/>
    <property type="evidence" value="ECO:0007669"/>
    <property type="project" value="UniProtKB-KW"/>
</dbReference>
<dbReference type="InterPro" id="IPR036779">
    <property type="entry name" value="LysM_dom_sf"/>
</dbReference>
<dbReference type="InterPro" id="IPR036861">
    <property type="entry name" value="Endochitinase-like_sf"/>
</dbReference>
<feature type="domain" description="Chitin-binding type-1" evidence="15">
    <location>
        <begin position="69"/>
        <end position="125"/>
    </location>
</feature>
<dbReference type="SUPFAM" id="SSF54106">
    <property type="entry name" value="LysM domain"/>
    <property type="match status" value="1"/>
</dbReference>
<dbReference type="CDD" id="cd00035">
    <property type="entry name" value="ChtBD1"/>
    <property type="match status" value="1"/>
</dbReference>
<proteinExistence type="inferred from homology"/>
<feature type="chain" id="PRO_5002951506" description="chitinase" evidence="14">
    <location>
        <begin position="22"/>
        <end position="1076"/>
    </location>
</feature>
<dbReference type="OMA" id="SVDWFNM"/>
<keyword evidence="11" id="KW-1015">Disulfide bond</keyword>
<keyword evidence="10" id="KW-0624">Polysaccharide degradation</keyword>
<dbReference type="VEuPathDB" id="FungiDB:MCYG_03088"/>
<dbReference type="Pfam" id="PF00704">
    <property type="entry name" value="Glyco_hydro_18"/>
    <property type="match status" value="1"/>
</dbReference>
<feature type="disulfide bond" evidence="11">
    <location>
        <begin position="99"/>
        <end position="113"/>
    </location>
</feature>
<name>C5FKP7_ARTOC</name>
<dbReference type="SMART" id="SM00257">
    <property type="entry name" value="LysM"/>
    <property type="match status" value="1"/>
</dbReference>
<dbReference type="EMBL" id="DS995703">
    <property type="protein sequence ID" value="EEQ30269.1"/>
    <property type="molecule type" value="Genomic_DNA"/>
</dbReference>
<feature type="domain" description="LysM" evidence="16">
    <location>
        <begin position="653"/>
        <end position="699"/>
    </location>
</feature>
<protein>
    <recommendedName>
        <fullName evidence="3">chitinase</fullName>
        <ecNumber evidence="3">3.2.1.14</ecNumber>
    </recommendedName>
</protein>
<dbReference type="InterPro" id="IPR029070">
    <property type="entry name" value="Chitinase_insertion_sf"/>
</dbReference>
<dbReference type="Gene3D" id="3.10.350.10">
    <property type="entry name" value="LysM domain"/>
    <property type="match status" value="1"/>
</dbReference>
<evidence type="ECO:0000259" key="17">
    <source>
        <dbReference type="PROSITE" id="PS51910"/>
    </source>
</evidence>
<keyword evidence="7" id="KW-0843">Virulence</keyword>
<evidence type="ECO:0000256" key="12">
    <source>
        <dbReference type="RuleBase" id="RU000489"/>
    </source>
</evidence>
<keyword evidence="8" id="KW-0119">Carbohydrate metabolism</keyword>
<dbReference type="PANTHER" id="PTHR47700">
    <property type="entry name" value="V CHITINASE, PUTATIVE (AFU_ORTHOLOGUE AFUA_6G13720)-RELATED"/>
    <property type="match status" value="1"/>
</dbReference>
<evidence type="ECO:0000256" key="6">
    <source>
        <dbReference type="ARBA" id="ARBA00023024"/>
    </source>
</evidence>
<reference evidence="19" key="1">
    <citation type="journal article" date="2012" name="MBio">
        <title>Comparative genome analysis of Trichophyton rubrum and related dermatophytes reveals candidate genes involved in infection.</title>
        <authorList>
            <person name="Martinez D.A."/>
            <person name="Oliver B.G."/>
            <person name="Graeser Y."/>
            <person name="Goldberg J.M."/>
            <person name="Li W."/>
            <person name="Martinez-Rossi N.M."/>
            <person name="Monod M."/>
            <person name="Shelest E."/>
            <person name="Barton R.C."/>
            <person name="Birch E."/>
            <person name="Brakhage A.A."/>
            <person name="Chen Z."/>
            <person name="Gurr S.J."/>
            <person name="Heiman D."/>
            <person name="Heitman J."/>
            <person name="Kosti I."/>
            <person name="Rossi A."/>
            <person name="Saif S."/>
            <person name="Samalova M."/>
            <person name="Saunders C.W."/>
            <person name="Shea T."/>
            <person name="Summerbell R.C."/>
            <person name="Xu J."/>
            <person name="Young S."/>
            <person name="Zeng Q."/>
            <person name="Birren B.W."/>
            <person name="Cuomo C.A."/>
            <person name="White T.C."/>
        </authorList>
    </citation>
    <scope>NUCLEOTIDE SEQUENCE [LARGE SCALE GENOMIC DNA]</scope>
    <source>
        <strain evidence="19">ATCC MYA-4605 / CBS 113480</strain>
    </source>
</reference>